<dbReference type="InterPro" id="IPR020901">
    <property type="entry name" value="Prtase_inh_Kunz-CS"/>
</dbReference>
<evidence type="ECO:0000256" key="2">
    <source>
        <dbReference type="ARBA" id="ARBA00022530"/>
    </source>
</evidence>
<dbReference type="Pfam" id="PF01391">
    <property type="entry name" value="Collagen"/>
    <property type="match status" value="1"/>
</dbReference>
<dbReference type="Gene3D" id="3.40.50.410">
    <property type="entry name" value="von Willebrand factor, type A domain"/>
    <property type="match status" value="1"/>
</dbReference>
<evidence type="ECO:0000259" key="6">
    <source>
        <dbReference type="PROSITE" id="PS50279"/>
    </source>
</evidence>
<dbReference type="Pfam" id="PF00014">
    <property type="entry name" value="Kunitz_BPTI"/>
    <property type="match status" value="1"/>
</dbReference>
<keyword evidence="2" id="KW-0272">Extracellular matrix</keyword>
<dbReference type="GO" id="GO:0005581">
    <property type="term" value="C:collagen trimer"/>
    <property type="evidence" value="ECO:0007669"/>
    <property type="project" value="UniProtKB-KW"/>
</dbReference>
<dbReference type="InterPro" id="IPR002223">
    <property type="entry name" value="Kunitz_BPTI"/>
</dbReference>
<feature type="domain" description="BPTI/Kunitz inhibitor" evidence="6">
    <location>
        <begin position="394"/>
        <end position="444"/>
    </location>
</feature>
<name>A0AAV2MFY3_KNICA</name>
<reference evidence="7 8" key="1">
    <citation type="submission" date="2024-04" db="EMBL/GenBank/DDBJ databases">
        <authorList>
            <person name="Waldvogel A.-M."/>
            <person name="Schoenle A."/>
        </authorList>
    </citation>
    <scope>NUCLEOTIDE SEQUENCE [LARGE SCALE GENOMIC DNA]</scope>
</reference>
<dbReference type="AlphaFoldDB" id="A0AAV2MFY3"/>
<dbReference type="PROSITE" id="PS50279">
    <property type="entry name" value="BPTI_KUNITZ_2"/>
    <property type="match status" value="1"/>
</dbReference>
<dbReference type="Gene3D" id="4.10.410.10">
    <property type="entry name" value="Pancreatic trypsin inhibitor Kunitz domain"/>
    <property type="match status" value="1"/>
</dbReference>
<evidence type="ECO:0000256" key="4">
    <source>
        <dbReference type="ARBA" id="ARBA00023157"/>
    </source>
</evidence>
<dbReference type="SUPFAM" id="SSF53300">
    <property type="entry name" value="vWA-like"/>
    <property type="match status" value="1"/>
</dbReference>
<dbReference type="PANTHER" id="PTHR10083:SF375">
    <property type="entry name" value="BPTI_KUNITZ INHIBITOR DOMAIN-CONTAINING PROTEIN"/>
    <property type="match status" value="1"/>
</dbReference>
<dbReference type="GO" id="GO:0004867">
    <property type="term" value="F:serine-type endopeptidase inhibitor activity"/>
    <property type="evidence" value="ECO:0007669"/>
    <property type="project" value="InterPro"/>
</dbReference>
<feature type="region of interest" description="Disordered" evidence="5">
    <location>
        <begin position="322"/>
        <end position="346"/>
    </location>
</feature>
<dbReference type="GO" id="GO:0005615">
    <property type="term" value="C:extracellular space"/>
    <property type="evidence" value="ECO:0007669"/>
    <property type="project" value="TreeGrafter"/>
</dbReference>
<dbReference type="EMBL" id="OZ035829">
    <property type="protein sequence ID" value="CAL1612338.1"/>
    <property type="molecule type" value="Genomic_DNA"/>
</dbReference>
<comment type="subcellular location">
    <subcellularLocation>
        <location evidence="1">Secreted</location>
        <location evidence="1">Extracellular space</location>
        <location evidence="1">Extracellular matrix</location>
    </subcellularLocation>
</comment>
<evidence type="ECO:0000313" key="8">
    <source>
        <dbReference type="Proteomes" id="UP001497482"/>
    </source>
</evidence>
<gene>
    <name evidence="7" type="ORF">KC01_LOCUS38663</name>
</gene>
<dbReference type="InterPro" id="IPR008160">
    <property type="entry name" value="Collagen"/>
</dbReference>
<dbReference type="FunFam" id="4.10.410.10:FF:000020">
    <property type="entry name" value="Collagen, type VI, alpha 3"/>
    <property type="match status" value="1"/>
</dbReference>
<feature type="compositionally biased region" description="Pro residues" evidence="5">
    <location>
        <begin position="59"/>
        <end position="70"/>
    </location>
</feature>
<evidence type="ECO:0000313" key="7">
    <source>
        <dbReference type="EMBL" id="CAL1612338.1"/>
    </source>
</evidence>
<feature type="region of interest" description="Disordered" evidence="5">
    <location>
        <begin position="1"/>
        <end position="109"/>
    </location>
</feature>
<dbReference type="SUPFAM" id="SSF57362">
    <property type="entry name" value="BPTI-like"/>
    <property type="match status" value="1"/>
</dbReference>
<evidence type="ECO:0000256" key="3">
    <source>
        <dbReference type="ARBA" id="ARBA00023119"/>
    </source>
</evidence>
<keyword evidence="2" id="KW-0964">Secreted</keyword>
<dbReference type="InterPro" id="IPR050098">
    <property type="entry name" value="TFPI/VKTCI-like"/>
</dbReference>
<protein>
    <recommendedName>
        <fullName evidence="6">BPTI/Kunitz inhibitor domain-containing protein</fullName>
    </recommendedName>
</protein>
<feature type="compositionally biased region" description="Low complexity" evidence="5">
    <location>
        <begin position="21"/>
        <end position="36"/>
    </location>
</feature>
<keyword evidence="3" id="KW-0176">Collagen</keyword>
<dbReference type="Proteomes" id="UP001497482">
    <property type="component" value="Chromosome 7"/>
</dbReference>
<dbReference type="PANTHER" id="PTHR10083">
    <property type="entry name" value="KUNITZ-TYPE PROTEASE INHIBITOR-RELATED"/>
    <property type="match status" value="1"/>
</dbReference>
<evidence type="ECO:0000256" key="1">
    <source>
        <dbReference type="ARBA" id="ARBA00004498"/>
    </source>
</evidence>
<dbReference type="InterPro" id="IPR036465">
    <property type="entry name" value="vWFA_dom_sf"/>
</dbReference>
<accession>A0AAV2MFY3</accession>
<sequence>MGQPGAKGQRGFPGSPGPAGAPGTTLTGPKGSAGQSGPPGPPGSPGEGLQGQKGEPGPQGVPGPRGPPGRGPLGDQGKRGHRGPKGFKGMVGDPGDPGAEGPVPQPQCRSSPLDLVMVIQSSTLGGPVLELLLSLLEGSSVGRDTTHVGVVLPGNAPQTLPLSWELNQLRSFILSQPLVSKFVSTDGALLWARWLLEEGRPGAHKMVVVLSDGPGAEQRWVEAYSRSVDDFVVATMKTSGGGAEGMQIMSCKPKKSHVVSQERVRHLPELENKVLRLICEEKKRSSITFSTRPGLQLGPDGLPEPSTYTEVEPIRTQLADMPISSGDSHRAEAGVDSPHSQNMSLLGAAPGPLDVELLKALSPSLMPPLFWSAATTETETEADHRALSPVAAGCSEPLDPGQCRDYTVLWYFDPIANTCAQFWFGGCHGNGNRFETEASCMQTCARV</sequence>
<evidence type="ECO:0000256" key="5">
    <source>
        <dbReference type="SAM" id="MobiDB-lite"/>
    </source>
</evidence>
<keyword evidence="4" id="KW-1015">Disulfide bond</keyword>
<dbReference type="PROSITE" id="PS00280">
    <property type="entry name" value="BPTI_KUNITZ_1"/>
    <property type="match status" value="1"/>
</dbReference>
<dbReference type="InterPro" id="IPR036880">
    <property type="entry name" value="Kunitz_BPTI_sf"/>
</dbReference>
<dbReference type="PRINTS" id="PR00759">
    <property type="entry name" value="BASICPTASE"/>
</dbReference>
<proteinExistence type="predicted"/>
<organism evidence="7 8">
    <name type="scientific">Knipowitschia caucasica</name>
    <name type="common">Caucasian dwarf goby</name>
    <name type="synonym">Pomatoschistus caucasicus</name>
    <dbReference type="NCBI Taxonomy" id="637954"/>
    <lineage>
        <taxon>Eukaryota</taxon>
        <taxon>Metazoa</taxon>
        <taxon>Chordata</taxon>
        <taxon>Craniata</taxon>
        <taxon>Vertebrata</taxon>
        <taxon>Euteleostomi</taxon>
        <taxon>Actinopterygii</taxon>
        <taxon>Neopterygii</taxon>
        <taxon>Teleostei</taxon>
        <taxon>Neoteleostei</taxon>
        <taxon>Acanthomorphata</taxon>
        <taxon>Gobiaria</taxon>
        <taxon>Gobiiformes</taxon>
        <taxon>Gobioidei</taxon>
        <taxon>Gobiidae</taxon>
        <taxon>Gobiinae</taxon>
        <taxon>Knipowitschia</taxon>
    </lineage>
</organism>
<keyword evidence="8" id="KW-1185">Reference proteome</keyword>
<dbReference type="SMART" id="SM00131">
    <property type="entry name" value="KU"/>
    <property type="match status" value="1"/>
</dbReference>